<keyword evidence="2" id="KW-1185">Reference proteome</keyword>
<proteinExistence type="predicted"/>
<accession>A0ACC2UGP0</accession>
<name>A0ACC2UGP0_9FUNG</name>
<reference evidence="1" key="1">
    <citation type="submission" date="2022-04" db="EMBL/GenBank/DDBJ databases">
        <title>Genome of the entomopathogenic fungus Entomophthora muscae.</title>
        <authorList>
            <person name="Elya C."/>
            <person name="Lovett B.R."/>
            <person name="Lee E."/>
            <person name="Macias A.M."/>
            <person name="Hajek A.E."/>
            <person name="De Bivort B.L."/>
            <person name="Kasson M.T."/>
            <person name="De Fine Licht H.H."/>
            <person name="Stajich J.E."/>
        </authorList>
    </citation>
    <scope>NUCLEOTIDE SEQUENCE</scope>
    <source>
        <strain evidence="1">Berkeley</strain>
    </source>
</reference>
<gene>
    <name evidence="1" type="ORF">DSO57_1006415</name>
</gene>
<protein>
    <submittedName>
        <fullName evidence="1">Uncharacterized protein</fullName>
    </submittedName>
</protein>
<evidence type="ECO:0000313" key="2">
    <source>
        <dbReference type="Proteomes" id="UP001165960"/>
    </source>
</evidence>
<organism evidence="1 2">
    <name type="scientific">Entomophthora muscae</name>
    <dbReference type="NCBI Taxonomy" id="34485"/>
    <lineage>
        <taxon>Eukaryota</taxon>
        <taxon>Fungi</taxon>
        <taxon>Fungi incertae sedis</taxon>
        <taxon>Zoopagomycota</taxon>
        <taxon>Entomophthoromycotina</taxon>
        <taxon>Entomophthoromycetes</taxon>
        <taxon>Entomophthorales</taxon>
        <taxon>Entomophthoraceae</taxon>
        <taxon>Entomophthora</taxon>
    </lineage>
</organism>
<comment type="caution">
    <text evidence="1">The sequence shown here is derived from an EMBL/GenBank/DDBJ whole genome shotgun (WGS) entry which is preliminary data.</text>
</comment>
<sequence>MKPKVVDSMLMDLMAVEKHVSTPPICTEVKHPHLFSPVLEKAKYLLSSCTQQIPMEPSPTCSPSPSFWTKAGICREDAPSPKDVNKSKKHLKLFEDSIQTLLDKLSTFSEELGDEQRQEIEAKIGKHVVDAMAKIPNLDQTPEDVVEEGEEILSCEQQLDIEFEEDKLQPTQEPLPISPMTGIAKPMVVVEKSLNHVSYLQKLAHYLKQKVFEGVPKTRNDAVVNPDNNQIYMETSPLIEHVSYENTPMDTSETSAFQKRMITPNSNKKHIPTIRLPINLASKAETLQLSAQAMDLLKNTNIQVSWAKFCKALNQAIMGMRPCRTMPSMLVETGAPRTIAMVDGHSTFIILDGGSYANIVSKDFLDHIGNTDIVSCDTQFMLADGVKLLVKIHAVVFDHKQYNLLVGRKTLKDFMIITDYENNHWTMQKDRDQVPFPISYLDPLSHFSPYLDSDPVESSFLFQEVIDMLDLGEDLSMEQKEIL</sequence>
<dbReference type="EMBL" id="QTSX02000728">
    <property type="protein sequence ID" value="KAJ9086214.1"/>
    <property type="molecule type" value="Genomic_DNA"/>
</dbReference>
<dbReference type="Proteomes" id="UP001165960">
    <property type="component" value="Unassembled WGS sequence"/>
</dbReference>
<evidence type="ECO:0000313" key="1">
    <source>
        <dbReference type="EMBL" id="KAJ9086214.1"/>
    </source>
</evidence>